<evidence type="ECO:0000313" key="3">
    <source>
        <dbReference type="EMBL" id="ADC36013.1"/>
    </source>
</evidence>
<dbReference type="Pfam" id="PF18186">
    <property type="entry name" value="SLATT_4"/>
    <property type="match status" value="1"/>
</dbReference>
<feature type="transmembrane region" description="Helical" evidence="1">
    <location>
        <begin position="37"/>
        <end position="55"/>
    </location>
</feature>
<dbReference type="InterPro" id="IPR040811">
    <property type="entry name" value="SLATT_4"/>
</dbReference>
<proteinExistence type="predicted"/>
<accession>E3T6R9</accession>
<evidence type="ECO:0000256" key="1">
    <source>
        <dbReference type="SAM" id="Phobius"/>
    </source>
</evidence>
<reference evidence="3" key="2">
    <citation type="journal article" date="2010" name="Appl. Environ. Microbiol.">
        <title>Comparative analysis of acidobacterial genomic fragments from terrestrial and aquatic metagenomic libraries, with emphasis on acidobacteria subdivision 6.</title>
        <authorList>
            <person name="Kielak A.M."/>
            <person name="van Veen J.A."/>
            <person name="Kowalchuk G.A."/>
        </authorList>
    </citation>
    <scope>NUCLEOTIDE SEQUENCE</scope>
</reference>
<keyword evidence="1" id="KW-0472">Membrane</keyword>
<keyword evidence="1" id="KW-1133">Transmembrane helix</keyword>
<dbReference type="EMBL" id="GU260708">
    <property type="protein sequence ID" value="ADC36013.1"/>
    <property type="molecule type" value="Genomic_DNA"/>
</dbReference>
<evidence type="ECO:0000259" key="2">
    <source>
        <dbReference type="Pfam" id="PF18186"/>
    </source>
</evidence>
<dbReference type="AlphaFoldDB" id="E3T6R9"/>
<sequence length="188" mass="20293">MFQISLAEHVRLSFGSALAGYEGHAEAAARLSRRSSYARIALIAVSGLAAIVNGITISSGYGWHVTSAILTVAVFASCAIYVAMNQPLLIYGHRVSASKLWVVCEKYRALLAEMQEGLIDLPTLQDRRSALLTEYAAVLELSAPDDRYTYEIARQALSGPRGDGYPDSLIDRYLPQAARKQATASGPS</sequence>
<organism evidence="3">
    <name type="scientific">uncultured bacterium 259</name>
    <dbReference type="NCBI Taxonomy" id="698386"/>
    <lineage>
        <taxon>Bacteria</taxon>
        <taxon>environmental samples</taxon>
    </lineage>
</organism>
<protein>
    <recommendedName>
        <fullName evidence="2">SMODS and SLOG-associating 2TM effector domain-containing protein</fullName>
    </recommendedName>
</protein>
<feature type="domain" description="SMODS and SLOG-associating 2TM effector" evidence="2">
    <location>
        <begin position="7"/>
        <end position="158"/>
    </location>
</feature>
<reference evidence="3" key="1">
    <citation type="submission" date="2009-12" db="EMBL/GenBank/DDBJ databases">
        <authorList>
            <person name="Kielak A."/>
            <person name="van Veen J.A."/>
            <person name="Kowalchuk G.A."/>
        </authorList>
    </citation>
    <scope>NUCLEOTIDE SEQUENCE</scope>
</reference>
<keyword evidence="1" id="KW-0812">Transmembrane</keyword>
<name>E3T6R9_9BACT</name>
<feature type="transmembrane region" description="Helical" evidence="1">
    <location>
        <begin position="61"/>
        <end position="84"/>
    </location>
</feature>